<evidence type="ECO:0000256" key="2">
    <source>
        <dbReference type="ARBA" id="ARBA00023002"/>
    </source>
</evidence>
<dbReference type="SMART" id="SM00903">
    <property type="entry name" value="Flavin_Reduct"/>
    <property type="match status" value="1"/>
</dbReference>
<comment type="similarity">
    <text evidence="1">Belongs to the non-flavoprotein flavin reductase family.</text>
</comment>
<protein>
    <submittedName>
        <fullName evidence="4">NADH-FMN oxidoreductase RutF</fullName>
    </submittedName>
</protein>
<dbReference type="GO" id="GO:0042602">
    <property type="term" value="F:riboflavin reductase (NADPH) activity"/>
    <property type="evidence" value="ECO:0007669"/>
    <property type="project" value="TreeGrafter"/>
</dbReference>
<keyword evidence="2" id="KW-0560">Oxidoreductase</keyword>
<accession>A0A384ZJU1</accession>
<dbReference type="Pfam" id="PF01613">
    <property type="entry name" value="Flavin_Reduct"/>
    <property type="match status" value="1"/>
</dbReference>
<dbReference type="Gene3D" id="2.30.110.10">
    <property type="entry name" value="Electron Transport, Fmn-binding Protein, Chain A"/>
    <property type="match status" value="1"/>
</dbReference>
<evidence type="ECO:0000259" key="3">
    <source>
        <dbReference type="SMART" id="SM00903"/>
    </source>
</evidence>
<organism evidence="4">
    <name type="scientific">Streptomyces armeniacus</name>
    <dbReference type="NCBI Taxonomy" id="83291"/>
    <lineage>
        <taxon>Bacteria</taxon>
        <taxon>Bacillati</taxon>
        <taxon>Actinomycetota</taxon>
        <taxon>Actinomycetes</taxon>
        <taxon>Kitasatosporales</taxon>
        <taxon>Streptomycetaceae</taxon>
        <taxon>Streptomyces</taxon>
    </lineage>
</organism>
<feature type="domain" description="Flavin reductase like" evidence="3">
    <location>
        <begin position="24"/>
        <end position="167"/>
    </location>
</feature>
<dbReference type="InterPro" id="IPR050268">
    <property type="entry name" value="NADH-dep_flavin_reductase"/>
</dbReference>
<dbReference type="RefSeq" id="WP_245997659.1">
    <property type="nucleotide sequence ID" value="NZ_CP031320.1"/>
</dbReference>
<sequence>MAKAGPSMKQSAIPPDPTRMRQVCGLFTTGVTVVTSNGPTCWAGATVNSFTSVSLTPPRVLFCLRHDSSLLSAVRHSGSFAVSILSRGQGDIARHFAAPGRVDFTRVSCRPGTGGAPLVDGALGFLECAVTDEVSGGDHQIVMGAVTGLGTEDKLAPLAFYRGALTELAAES</sequence>
<dbReference type="InterPro" id="IPR002563">
    <property type="entry name" value="Flavin_Rdtase-like_dom"/>
</dbReference>
<dbReference type="SUPFAM" id="SSF50475">
    <property type="entry name" value="FMN-binding split barrel"/>
    <property type="match status" value="1"/>
</dbReference>
<dbReference type="AlphaFoldDB" id="A0A384ZJU1"/>
<dbReference type="EMBL" id="MF401191">
    <property type="protein sequence ID" value="AWS21282.1"/>
    <property type="molecule type" value="Genomic_DNA"/>
</dbReference>
<proteinExistence type="inferred from homology"/>
<name>A0A384ZJU1_9ACTN</name>
<gene>
    <name evidence="4" type="primary">arm10</name>
</gene>
<dbReference type="InterPro" id="IPR012349">
    <property type="entry name" value="Split_barrel_FMN-bd"/>
</dbReference>
<dbReference type="GO" id="GO:0010181">
    <property type="term" value="F:FMN binding"/>
    <property type="evidence" value="ECO:0007669"/>
    <property type="project" value="InterPro"/>
</dbReference>
<evidence type="ECO:0000256" key="1">
    <source>
        <dbReference type="ARBA" id="ARBA00008898"/>
    </source>
</evidence>
<dbReference type="PANTHER" id="PTHR30466">
    <property type="entry name" value="FLAVIN REDUCTASE"/>
    <property type="match status" value="1"/>
</dbReference>
<dbReference type="PANTHER" id="PTHR30466:SF11">
    <property type="entry name" value="FLAVIN-DEPENDENT MONOOXYGENASE, REDUCTASE SUBUNIT HSAB"/>
    <property type="match status" value="1"/>
</dbReference>
<reference evidence="4" key="1">
    <citation type="submission" date="2017-06" db="EMBL/GenBank/DDBJ databases">
        <title>Characterization of the Biosynthesis Gene Cluster for the Antibiotic Armeniaspirols and Streptopyrrole in Streptomyces armeniacus DSM 43125.</title>
        <authorList>
            <person name="Qiao Y."/>
            <person name="Deng Z."/>
            <person name="Hu Y."/>
            <person name="Zhu D."/>
        </authorList>
    </citation>
    <scope>NUCLEOTIDE SEQUENCE</scope>
    <source>
        <strain evidence="4">DSM 43125</strain>
    </source>
</reference>
<evidence type="ECO:0000313" key="4">
    <source>
        <dbReference type="EMBL" id="AWS21282.1"/>
    </source>
</evidence>